<evidence type="ECO:0000256" key="1">
    <source>
        <dbReference type="ARBA" id="ARBA00001713"/>
    </source>
</evidence>
<dbReference type="HAMAP" id="MF_00170">
    <property type="entry name" value="Rib_5P_isom_A"/>
    <property type="match status" value="1"/>
</dbReference>
<dbReference type="SUPFAM" id="SSF100950">
    <property type="entry name" value="NagB/RpiA/CoA transferase-like"/>
    <property type="match status" value="1"/>
</dbReference>
<protein>
    <recommendedName>
        <fullName evidence="3">Ribose-5-phosphate isomerase A</fullName>
        <ecNumber evidence="3">5.3.1.6</ecNumber>
    </recommendedName>
    <alternativeName>
        <fullName evidence="3">Phosphoriboisomerase A</fullName>
        <shortName evidence="3">PRI</shortName>
    </alternativeName>
</protein>
<dbReference type="Proteomes" id="UP000595708">
    <property type="component" value="Chromosome"/>
</dbReference>
<dbReference type="GO" id="GO:0005829">
    <property type="term" value="C:cytosol"/>
    <property type="evidence" value="ECO:0007669"/>
    <property type="project" value="TreeGrafter"/>
</dbReference>
<sequence>METEKIKKMIANYAINYILNNDYIGIGSGSTINFLIDELKKISYSIKGAVASSRATAKKLYKNGINVIELNQVYHLPLYIDSADEINENGIMIKGGKGALTREKIIASVSEKIICIAEESKLVKYLGNTCPLPIEVIPMASSSISRKLIKLGGNPNLRLKNGKPFITDNFCFIVDVTGLKIINPIYLEKTINQIPGVVTVGLFAIRKADICLLGLRNNVKKLLF</sequence>
<keyword evidence="5" id="KW-1185">Reference proteome</keyword>
<name>A0A7R6W065_9PROT</name>
<feature type="active site" description="Proton acceptor" evidence="3">
    <location>
        <position position="103"/>
    </location>
</feature>
<feature type="binding site" evidence="3">
    <location>
        <position position="121"/>
    </location>
    <ligand>
        <name>substrate</name>
    </ligand>
</feature>
<dbReference type="UniPathway" id="UPA00115">
    <property type="reaction ID" value="UER00412"/>
</dbReference>
<comment type="caution">
    <text evidence="3">Lacks conserved residue(s) required for the propagation of feature annotation.</text>
</comment>
<evidence type="ECO:0000313" key="4">
    <source>
        <dbReference type="EMBL" id="BCG49693.1"/>
    </source>
</evidence>
<gene>
    <name evidence="3 4" type="primary">rpiA</name>
    <name evidence="4" type="ORF">PADco_2730</name>
</gene>
<dbReference type="PANTHER" id="PTHR11934">
    <property type="entry name" value="RIBOSE-5-PHOSPHATE ISOMERASE"/>
    <property type="match status" value="1"/>
</dbReference>
<dbReference type="PANTHER" id="PTHR11934:SF0">
    <property type="entry name" value="RIBOSE-5-PHOSPHATE ISOMERASE"/>
    <property type="match status" value="1"/>
</dbReference>
<feature type="binding site" evidence="3">
    <location>
        <begin position="28"/>
        <end position="31"/>
    </location>
    <ligand>
        <name>substrate</name>
    </ligand>
</feature>
<dbReference type="GO" id="GO:0004751">
    <property type="term" value="F:ribose-5-phosphate isomerase activity"/>
    <property type="evidence" value="ECO:0007669"/>
    <property type="project" value="UniProtKB-UniRule"/>
</dbReference>
<dbReference type="NCBIfam" id="TIGR00021">
    <property type="entry name" value="rpiA"/>
    <property type="match status" value="1"/>
</dbReference>
<reference evidence="4 5" key="1">
    <citation type="journal article" date="2020" name="Genome Biol. Evol.">
        <title>Comparative Genomics Underlines Multiple Roles of Profftella, an Obligate Symbiont of Psyllids: Providing Toxins, Vitamins, and Carotenoids.</title>
        <authorList>
            <person name="Nakabachi A."/>
            <person name="Piel J."/>
            <person name="Malenovsky I."/>
            <person name="Hirose Y."/>
        </authorList>
    </citation>
    <scope>NUCLEOTIDE SEQUENCE [LARGE SCALE GENOMIC DNA]</scope>
    <source>
        <strain evidence="4 5">Dco</strain>
    </source>
</reference>
<dbReference type="Pfam" id="PF06026">
    <property type="entry name" value="Rib_5-P_isom_A"/>
    <property type="match status" value="1"/>
</dbReference>
<dbReference type="GO" id="GO:0006014">
    <property type="term" value="P:D-ribose metabolic process"/>
    <property type="evidence" value="ECO:0007669"/>
    <property type="project" value="TreeGrafter"/>
</dbReference>
<dbReference type="SUPFAM" id="SSF75445">
    <property type="entry name" value="D-ribose-5-phosphate isomerase (RpiA), lid domain"/>
    <property type="match status" value="1"/>
</dbReference>
<comment type="subunit">
    <text evidence="3">Homodimer.</text>
</comment>
<organism evidence="4 5">
    <name type="scientific">Candidatus Profftella armatura</name>
    <name type="common">Diaphorina cf. continua</name>
    <dbReference type="NCBI Taxonomy" id="2661583"/>
    <lineage>
        <taxon>Bacteria</taxon>
        <taxon>Pseudomonadati</taxon>
        <taxon>Pseudomonadota</taxon>
        <taxon>Betaproteobacteria</taxon>
        <taxon>Candidatus Profftella</taxon>
    </lineage>
</organism>
<comment type="function">
    <text evidence="3">Catalyzes the reversible conversion of ribose-5-phosphate to ribulose 5-phosphate.</text>
</comment>
<dbReference type="FunFam" id="3.40.50.1360:FF:000001">
    <property type="entry name" value="Ribose-5-phosphate isomerase A"/>
    <property type="match status" value="1"/>
</dbReference>
<dbReference type="NCBIfam" id="NF001924">
    <property type="entry name" value="PRK00702.1"/>
    <property type="match status" value="1"/>
</dbReference>
<keyword evidence="2 3" id="KW-0413">Isomerase</keyword>
<dbReference type="EMBL" id="AP023215">
    <property type="protein sequence ID" value="BCG49693.1"/>
    <property type="molecule type" value="Genomic_DNA"/>
</dbReference>
<dbReference type="Gene3D" id="3.30.70.260">
    <property type="match status" value="1"/>
</dbReference>
<dbReference type="AlphaFoldDB" id="A0A7R6W065"/>
<dbReference type="KEGG" id="parm:PADco_2730"/>
<dbReference type="RefSeq" id="WP_201329683.1">
    <property type="nucleotide sequence ID" value="NZ_AP023215.1"/>
</dbReference>
<dbReference type="InterPro" id="IPR037171">
    <property type="entry name" value="NagB/RpiA_transferase-like"/>
</dbReference>
<feature type="binding site" evidence="3">
    <location>
        <begin position="81"/>
        <end position="84"/>
    </location>
    <ligand>
        <name>substrate</name>
    </ligand>
</feature>
<evidence type="ECO:0000313" key="5">
    <source>
        <dbReference type="Proteomes" id="UP000595708"/>
    </source>
</evidence>
<comment type="pathway">
    <text evidence="3">Carbohydrate degradation; pentose phosphate pathway; D-ribose 5-phosphate from D-ribulose 5-phosphate (non-oxidative stage): step 1/1.</text>
</comment>
<dbReference type="EC" id="5.3.1.6" evidence="3"/>
<accession>A0A7R6W065</accession>
<dbReference type="InterPro" id="IPR020672">
    <property type="entry name" value="Ribose5P_isomerase_typA_subgr"/>
</dbReference>
<proteinExistence type="inferred from homology"/>
<dbReference type="CDD" id="cd01398">
    <property type="entry name" value="RPI_A"/>
    <property type="match status" value="1"/>
</dbReference>
<evidence type="ECO:0000256" key="3">
    <source>
        <dbReference type="HAMAP-Rule" id="MF_00170"/>
    </source>
</evidence>
<dbReference type="GO" id="GO:0009052">
    <property type="term" value="P:pentose-phosphate shunt, non-oxidative branch"/>
    <property type="evidence" value="ECO:0007669"/>
    <property type="project" value="UniProtKB-UniRule"/>
</dbReference>
<comment type="catalytic activity">
    <reaction evidence="1 3">
        <text>aldehydo-D-ribose 5-phosphate = D-ribulose 5-phosphate</text>
        <dbReference type="Rhea" id="RHEA:14657"/>
        <dbReference type="ChEBI" id="CHEBI:58121"/>
        <dbReference type="ChEBI" id="CHEBI:58273"/>
        <dbReference type="EC" id="5.3.1.6"/>
    </reaction>
</comment>
<comment type="similarity">
    <text evidence="3">Belongs to the ribose 5-phosphate isomerase family.</text>
</comment>
<dbReference type="InterPro" id="IPR004788">
    <property type="entry name" value="Ribose5P_isomerase_type_A"/>
</dbReference>
<evidence type="ECO:0000256" key="2">
    <source>
        <dbReference type="ARBA" id="ARBA00023235"/>
    </source>
</evidence>
<dbReference type="Gene3D" id="3.40.50.1360">
    <property type="match status" value="1"/>
</dbReference>